<evidence type="ECO:0000313" key="2">
    <source>
        <dbReference type="Proteomes" id="UP000054266"/>
    </source>
</evidence>
<keyword evidence="2" id="KW-1185">Reference proteome</keyword>
<dbReference type="InterPro" id="IPR035959">
    <property type="entry name" value="RutC-like_sf"/>
</dbReference>
<accession>A0A0D2CRZ8</accession>
<dbReference type="Gene3D" id="3.30.1330.40">
    <property type="entry name" value="RutC-like"/>
    <property type="match status" value="1"/>
</dbReference>
<dbReference type="Proteomes" id="UP000054266">
    <property type="component" value="Unassembled WGS sequence"/>
</dbReference>
<reference evidence="1 2" key="1">
    <citation type="submission" date="2015-01" db="EMBL/GenBank/DDBJ databases">
        <title>The Genome Sequence of Capronia semiimmersa CBS27337.</title>
        <authorList>
            <consortium name="The Broad Institute Genomics Platform"/>
            <person name="Cuomo C."/>
            <person name="de Hoog S."/>
            <person name="Gorbushina A."/>
            <person name="Stielow B."/>
            <person name="Teixiera M."/>
            <person name="Abouelleil A."/>
            <person name="Chapman S.B."/>
            <person name="Priest M."/>
            <person name="Young S.K."/>
            <person name="Wortman J."/>
            <person name="Nusbaum C."/>
            <person name="Birren B."/>
        </authorList>
    </citation>
    <scope>NUCLEOTIDE SEQUENCE [LARGE SCALE GENOMIC DNA]</scope>
    <source>
        <strain evidence="1 2">CBS 27337</strain>
    </source>
</reference>
<proteinExistence type="predicted"/>
<gene>
    <name evidence="1" type="ORF">PV04_07121</name>
</gene>
<dbReference type="Pfam" id="PF01042">
    <property type="entry name" value="Ribonuc_L-PSP"/>
    <property type="match status" value="1"/>
</dbReference>
<sequence length="133" mass="14413">MSFHQYDGPGGEFAQNHGFSQAVVLPASPKIVITAGQAGIDLKTGKVVTSSPEAQISAAFDCVEAALKKAGVEKGLLAVHKFLTFMLDTDLEPVMMKIWRERCPGHRPTWTCVGSHKLCFPEMIVEIQAEATL</sequence>
<name>A0A0D2CRZ8_9EURO</name>
<organism evidence="1 2">
    <name type="scientific">Phialophora macrospora</name>
    <dbReference type="NCBI Taxonomy" id="1851006"/>
    <lineage>
        <taxon>Eukaryota</taxon>
        <taxon>Fungi</taxon>
        <taxon>Dikarya</taxon>
        <taxon>Ascomycota</taxon>
        <taxon>Pezizomycotina</taxon>
        <taxon>Eurotiomycetes</taxon>
        <taxon>Chaetothyriomycetidae</taxon>
        <taxon>Chaetothyriales</taxon>
        <taxon>Herpotrichiellaceae</taxon>
        <taxon>Phialophora</taxon>
    </lineage>
</organism>
<dbReference type="HOGENOM" id="CLU_1855353_0_0_1"/>
<protein>
    <submittedName>
        <fullName evidence="1">Uncharacterized protein</fullName>
    </submittedName>
</protein>
<dbReference type="EMBL" id="KN846959">
    <property type="protein sequence ID" value="KIW67906.1"/>
    <property type="molecule type" value="Genomic_DNA"/>
</dbReference>
<dbReference type="AlphaFoldDB" id="A0A0D2CRZ8"/>
<evidence type="ECO:0000313" key="1">
    <source>
        <dbReference type="EMBL" id="KIW67906.1"/>
    </source>
</evidence>
<dbReference type="SUPFAM" id="SSF55298">
    <property type="entry name" value="YjgF-like"/>
    <property type="match status" value="1"/>
</dbReference>
<dbReference type="InterPro" id="IPR006175">
    <property type="entry name" value="YjgF/YER057c/UK114"/>
</dbReference>